<reference evidence="16 17" key="1">
    <citation type="submission" date="2016-10" db="EMBL/GenBank/DDBJ databases">
        <authorList>
            <person name="de Groot N.N."/>
        </authorList>
    </citation>
    <scope>NUCLEOTIDE SEQUENCE [LARGE SCALE GENOMIC DNA]</scope>
    <source>
        <strain evidence="16 17">DSM 25584</strain>
    </source>
</reference>
<keyword evidence="17" id="KW-1185">Reference proteome</keyword>
<evidence type="ECO:0000313" key="16">
    <source>
        <dbReference type="EMBL" id="SDF88457.1"/>
    </source>
</evidence>
<evidence type="ECO:0000259" key="15">
    <source>
        <dbReference type="Pfam" id="PF04116"/>
    </source>
</evidence>
<evidence type="ECO:0000256" key="14">
    <source>
        <dbReference type="SAM" id="Phobius"/>
    </source>
</evidence>
<dbReference type="InterPro" id="IPR014430">
    <property type="entry name" value="Scs7"/>
</dbReference>
<dbReference type="Pfam" id="PF04116">
    <property type="entry name" value="FA_hydroxylase"/>
    <property type="match status" value="1"/>
</dbReference>
<keyword evidence="5" id="KW-0479">Metal-binding</keyword>
<gene>
    <name evidence="16" type="ORF">SAMN05216241_10326</name>
</gene>
<feature type="transmembrane region" description="Helical" evidence="14">
    <location>
        <begin position="136"/>
        <end position="156"/>
    </location>
</feature>
<dbReference type="PANTHER" id="PTHR12863">
    <property type="entry name" value="FATTY ACID HYDROXYLASE"/>
    <property type="match status" value="1"/>
</dbReference>
<keyword evidence="3" id="KW-0444">Lipid biosynthesis</keyword>
<dbReference type="GO" id="GO:0006633">
    <property type="term" value="P:fatty acid biosynthetic process"/>
    <property type="evidence" value="ECO:0007669"/>
    <property type="project" value="UniProtKB-KW"/>
</dbReference>
<dbReference type="AlphaFoldDB" id="A0A1G7PQ93"/>
<dbReference type="RefSeq" id="WP_176758540.1">
    <property type="nucleotide sequence ID" value="NZ_FNCE01000003.1"/>
</dbReference>
<dbReference type="PANTHER" id="PTHR12863:SF1">
    <property type="entry name" value="FATTY ACID 2-HYDROXYLASE"/>
    <property type="match status" value="1"/>
</dbReference>
<evidence type="ECO:0000313" key="17">
    <source>
        <dbReference type="Proteomes" id="UP000199415"/>
    </source>
</evidence>
<proteinExistence type="predicted"/>
<comment type="subcellular location">
    <subcellularLocation>
        <location evidence="2">Endoplasmic reticulum membrane</location>
        <topology evidence="2">Multi-pass membrane protein</topology>
    </subcellularLocation>
</comment>
<evidence type="ECO:0000256" key="10">
    <source>
        <dbReference type="ARBA" id="ARBA00023002"/>
    </source>
</evidence>
<evidence type="ECO:0000256" key="5">
    <source>
        <dbReference type="ARBA" id="ARBA00022723"/>
    </source>
</evidence>
<evidence type="ECO:0000256" key="1">
    <source>
        <dbReference type="ARBA" id="ARBA00001947"/>
    </source>
</evidence>
<dbReference type="EMBL" id="FNCE01000003">
    <property type="protein sequence ID" value="SDF88457.1"/>
    <property type="molecule type" value="Genomic_DNA"/>
</dbReference>
<evidence type="ECO:0000256" key="6">
    <source>
        <dbReference type="ARBA" id="ARBA00022824"/>
    </source>
</evidence>
<dbReference type="STRING" id="1082479.SAMN05216241_10326"/>
<feature type="transmembrane region" description="Helical" evidence="14">
    <location>
        <begin position="51"/>
        <end position="72"/>
    </location>
</feature>
<feature type="transmembrane region" description="Helical" evidence="14">
    <location>
        <begin position="107"/>
        <end position="130"/>
    </location>
</feature>
<dbReference type="GO" id="GO:0016020">
    <property type="term" value="C:membrane"/>
    <property type="evidence" value="ECO:0007669"/>
    <property type="project" value="InterPro"/>
</dbReference>
<evidence type="ECO:0000256" key="9">
    <source>
        <dbReference type="ARBA" id="ARBA00022989"/>
    </source>
</evidence>
<keyword evidence="6" id="KW-0256">Endoplasmic reticulum</keyword>
<accession>A0A1G7PQ93</accession>
<dbReference type="GO" id="GO:0080132">
    <property type="term" value="F:fatty acid 2-hydroxylase activity"/>
    <property type="evidence" value="ECO:0007669"/>
    <property type="project" value="InterPro"/>
</dbReference>
<keyword evidence="13" id="KW-0275">Fatty acid biosynthesis</keyword>
<dbReference type="GO" id="GO:0005506">
    <property type="term" value="F:iron ion binding"/>
    <property type="evidence" value="ECO:0007669"/>
    <property type="project" value="InterPro"/>
</dbReference>
<protein>
    <submittedName>
        <fullName evidence="16">Sterol desaturase/sphingolipid hydroxylase, fatty acid hydroxylase superfamily</fullName>
    </submittedName>
</protein>
<keyword evidence="10" id="KW-0560">Oxidoreductase</keyword>
<keyword evidence="4 14" id="KW-0812">Transmembrane</keyword>
<dbReference type="Proteomes" id="UP000199415">
    <property type="component" value="Unassembled WGS sequence"/>
</dbReference>
<feature type="transmembrane region" description="Helical" evidence="14">
    <location>
        <begin position="21"/>
        <end position="45"/>
    </location>
</feature>
<evidence type="ECO:0000256" key="4">
    <source>
        <dbReference type="ARBA" id="ARBA00022692"/>
    </source>
</evidence>
<evidence type="ECO:0000256" key="3">
    <source>
        <dbReference type="ARBA" id="ARBA00022516"/>
    </source>
</evidence>
<keyword evidence="12 14" id="KW-0472">Membrane</keyword>
<keyword evidence="8" id="KW-0862">Zinc</keyword>
<keyword evidence="9 14" id="KW-1133">Transmembrane helix</keyword>
<evidence type="ECO:0000256" key="8">
    <source>
        <dbReference type="ARBA" id="ARBA00022833"/>
    </source>
</evidence>
<organism evidence="16 17">
    <name type="scientific">Limimonas halophila</name>
    <dbReference type="NCBI Taxonomy" id="1082479"/>
    <lineage>
        <taxon>Bacteria</taxon>
        <taxon>Pseudomonadati</taxon>
        <taxon>Pseudomonadota</taxon>
        <taxon>Alphaproteobacteria</taxon>
        <taxon>Rhodospirillales</taxon>
        <taxon>Rhodovibrionaceae</taxon>
        <taxon>Limimonas</taxon>
    </lineage>
</organism>
<comment type="cofactor">
    <cofactor evidence="1">
        <name>Zn(2+)</name>
        <dbReference type="ChEBI" id="CHEBI:29105"/>
    </cofactor>
</comment>
<evidence type="ECO:0000256" key="2">
    <source>
        <dbReference type="ARBA" id="ARBA00004477"/>
    </source>
</evidence>
<feature type="domain" description="Fatty acid hydroxylase" evidence="15">
    <location>
        <begin position="59"/>
        <end position="200"/>
    </location>
</feature>
<evidence type="ECO:0000256" key="11">
    <source>
        <dbReference type="ARBA" id="ARBA00023098"/>
    </source>
</evidence>
<keyword evidence="7" id="KW-0276">Fatty acid metabolism</keyword>
<dbReference type="InterPro" id="IPR006694">
    <property type="entry name" value="Fatty_acid_hydroxylase"/>
</dbReference>
<keyword evidence="11" id="KW-0443">Lipid metabolism</keyword>
<evidence type="ECO:0000256" key="13">
    <source>
        <dbReference type="ARBA" id="ARBA00023160"/>
    </source>
</evidence>
<name>A0A1G7PQ93_9PROT</name>
<sequence>MKLRFWDQPYRLDKMTLKELWTAYFLHPSIQVYILAGAGCAYASWRLADTIRPVVLAAVLVVAAYPFVEYLLHRYVLHGRMYRWPWLAKAWKRVHFDHHRDPHDLRVLFGALYTTIPAITVITGAIGAIAGGLAGATAGMAAGFVVFCIYEFVHSVQHLPYQPRNRFLKKMKQLHLQHHFQDDHTNFGITNPLGDFVFGTHNPDPKNTRRSPTVFNLGYTGEEVARFPWVARLTPDLDEVQAAREGVGRKKPGGAKRA</sequence>
<evidence type="ECO:0000256" key="12">
    <source>
        <dbReference type="ARBA" id="ARBA00023136"/>
    </source>
</evidence>
<evidence type="ECO:0000256" key="7">
    <source>
        <dbReference type="ARBA" id="ARBA00022832"/>
    </source>
</evidence>